<evidence type="ECO:0000313" key="8">
    <source>
        <dbReference type="EMBL" id="PHO18631.1"/>
    </source>
</evidence>
<evidence type="ECO:0000256" key="4">
    <source>
        <dbReference type="ARBA" id="ARBA00023136"/>
    </source>
</evidence>
<dbReference type="PANTHER" id="PTHR22550:SF5">
    <property type="entry name" value="LEUCINE ZIPPER PROTEIN 4"/>
    <property type="match status" value="1"/>
</dbReference>
<evidence type="ECO:0000259" key="6">
    <source>
        <dbReference type="PROSITE" id="PS50234"/>
    </source>
</evidence>
<dbReference type="AlphaFoldDB" id="A0A2G1DJH4"/>
<dbReference type="Proteomes" id="UP000262712">
    <property type="component" value="Chromosome"/>
</dbReference>
<evidence type="ECO:0000256" key="3">
    <source>
        <dbReference type="ARBA" id="ARBA00022989"/>
    </source>
</evidence>
<dbReference type="PROSITE" id="PS50234">
    <property type="entry name" value="VWFA"/>
    <property type="match status" value="1"/>
</dbReference>
<name>A0A2G1DJH4_9BACT</name>
<feature type="transmembrane region" description="Helical" evidence="5">
    <location>
        <begin position="278"/>
        <end position="296"/>
    </location>
</feature>
<keyword evidence="4 5" id="KW-0472">Membrane</keyword>
<evidence type="ECO:0000313" key="9">
    <source>
        <dbReference type="Proteomes" id="UP000221222"/>
    </source>
</evidence>
<dbReference type="EMBL" id="NXFY01000005">
    <property type="protein sequence ID" value="PHO18631.1"/>
    <property type="molecule type" value="Genomic_DNA"/>
</dbReference>
<reference evidence="8 9" key="1">
    <citation type="submission" date="2017-09" db="EMBL/GenBank/DDBJ databases">
        <title>Arcobacter canalis sp. nov., a new species isolated from a water canal contaminated with urban sewage.</title>
        <authorList>
            <person name="Perez-Cataluna A."/>
            <person name="Salas-Masso N."/>
            <person name="Figueras M.J."/>
        </authorList>
    </citation>
    <scope>NUCLEOTIDE SEQUENCE [LARGE SCALE GENOMIC DNA]</scope>
    <source>
        <strain evidence="8 9">F98-3</strain>
    </source>
</reference>
<evidence type="ECO:0000313" key="10">
    <source>
        <dbReference type="Proteomes" id="UP000262712"/>
    </source>
</evidence>
<dbReference type="SMART" id="SM00327">
    <property type="entry name" value="VWA"/>
    <property type="match status" value="1"/>
</dbReference>
<dbReference type="InterPro" id="IPR002035">
    <property type="entry name" value="VWF_A"/>
</dbReference>
<evidence type="ECO:0000256" key="1">
    <source>
        <dbReference type="ARBA" id="ARBA00022475"/>
    </source>
</evidence>
<evidence type="ECO:0000313" key="7">
    <source>
        <dbReference type="EMBL" id="AXX91572.1"/>
    </source>
</evidence>
<dbReference type="InterPro" id="IPR036465">
    <property type="entry name" value="vWFA_dom_sf"/>
</dbReference>
<dbReference type="KEGG" id="amol:AMOL_0570"/>
<gene>
    <name evidence="7" type="ORF">AMOL_0570</name>
    <name evidence="8" type="ORF">CPU12_04955</name>
</gene>
<dbReference type="Pfam" id="PF00092">
    <property type="entry name" value="VWA"/>
    <property type="match status" value="1"/>
</dbReference>
<sequence length="300" mass="34575">MYNFSFEYSYIFLVLIIFFLCFKYCKAKESTIFMPHLFLLKKSSQKNSSLIEFLKYLAIIFAITALASPIKIKNTQYINSDGIDIVLSLDTSDSMKQRGFNKFNINENRFDVVKELVSDFITKRINDNIALVVFGNNALIASTLSFDKQAQKNILNYLNIGIVGPRTALFDSLVSSVKILKNSTAKSKVIIVLTDGEDTSSKIPYQLTLKLLKKYNIKVYTIGIDSENEYILDEIANQTNGKYFNANNKEDLIQIYSQIDNLEKSKIKQNKVILKEYYYFYPLFLSIIILILLIYLKNKE</sequence>
<keyword evidence="1" id="KW-1003">Cell membrane</keyword>
<dbReference type="SUPFAM" id="SSF53300">
    <property type="entry name" value="vWA-like"/>
    <property type="match status" value="1"/>
</dbReference>
<protein>
    <submittedName>
        <fullName evidence="8">VWA domain-containing protein</fullName>
    </submittedName>
    <submittedName>
        <fullName evidence="7">von Willebrand factor type A (VWA) domain-containing protein (BatA domain), putative oxygen tolerance protein BatA</fullName>
    </submittedName>
</protein>
<evidence type="ECO:0000256" key="5">
    <source>
        <dbReference type="SAM" id="Phobius"/>
    </source>
</evidence>
<keyword evidence="2 5" id="KW-0812">Transmembrane</keyword>
<dbReference type="InterPro" id="IPR050768">
    <property type="entry name" value="UPF0353/GerABKA_families"/>
</dbReference>
<accession>A0A2G1DJH4</accession>
<evidence type="ECO:0000256" key="2">
    <source>
        <dbReference type="ARBA" id="ARBA00022692"/>
    </source>
</evidence>
<feature type="domain" description="VWFA" evidence="6">
    <location>
        <begin position="84"/>
        <end position="259"/>
    </location>
</feature>
<reference evidence="7 10" key="2">
    <citation type="submission" date="2018-08" db="EMBL/GenBank/DDBJ databases">
        <title>Complete genome of the Arcobacter molluscorum type strain LMG 25693.</title>
        <authorList>
            <person name="Miller W.G."/>
            <person name="Yee E."/>
            <person name="Bono J.L."/>
        </authorList>
    </citation>
    <scope>NUCLEOTIDE SEQUENCE [LARGE SCALE GENOMIC DNA]</scope>
    <source>
        <strain evidence="7 10">CECT 7696</strain>
    </source>
</reference>
<dbReference type="PANTHER" id="PTHR22550">
    <property type="entry name" value="SPORE GERMINATION PROTEIN"/>
    <property type="match status" value="1"/>
</dbReference>
<keyword evidence="3 5" id="KW-1133">Transmembrane helix</keyword>
<dbReference type="Gene3D" id="3.40.50.410">
    <property type="entry name" value="von Willebrand factor, type A domain"/>
    <property type="match status" value="1"/>
</dbReference>
<keyword evidence="9" id="KW-1185">Reference proteome</keyword>
<dbReference type="EMBL" id="CP032098">
    <property type="protein sequence ID" value="AXX91572.1"/>
    <property type="molecule type" value="Genomic_DNA"/>
</dbReference>
<proteinExistence type="predicted"/>
<organism evidence="8 9">
    <name type="scientific">Malaciobacter molluscorum LMG 25693</name>
    <dbReference type="NCBI Taxonomy" id="870501"/>
    <lineage>
        <taxon>Bacteria</taxon>
        <taxon>Pseudomonadati</taxon>
        <taxon>Campylobacterota</taxon>
        <taxon>Epsilonproteobacteria</taxon>
        <taxon>Campylobacterales</taxon>
        <taxon>Arcobacteraceae</taxon>
        <taxon>Malaciobacter</taxon>
    </lineage>
</organism>
<dbReference type="Proteomes" id="UP000221222">
    <property type="component" value="Unassembled WGS sequence"/>
</dbReference>